<dbReference type="OrthoDB" id="1113630at2"/>
<protein>
    <recommendedName>
        <fullName evidence="1">BioF2-like acetyltransferase domain-containing protein</fullName>
    </recommendedName>
</protein>
<dbReference type="SUPFAM" id="SSF55729">
    <property type="entry name" value="Acyl-CoA N-acyltransferases (Nat)"/>
    <property type="match status" value="1"/>
</dbReference>
<organism evidence="2 3">
    <name type="scientific">Labilibaculum antarcticum</name>
    <dbReference type="NCBI Taxonomy" id="1717717"/>
    <lineage>
        <taxon>Bacteria</taxon>
        <taxon>Pseudomonadati</taxon>
        <taxon>Bacteroidota</taxon>
        <taxon>Bacteroidia</taxon>
        <taxon>Marinilabiliales</taxon>
        <taxon>Marinifilaceae</taxon>
        <taxon>Labilibaculum</taxon>
    </lineage>
</organism>
<evidence type="ECO:0000313" key="3">
    <source>
        <dbReference type="Proteomes" id="UP000218267"/>
    </source>
</evidence>
<dbReference type="AlphaFoldDB" id="A0A1Y1CFS4"/>
<gene>
    <name evidence="2" type="ORF">ALGA_0499</name>
</gene>
<dbReference type="KEGG" id="mbas:ALGA_0499"/>
<sequence length="360" mass="42665">MYDFHLISIDELKEIEYDGKFLSCDSNWISKWYSIFKDVENNVLGYKKTPYIISVYCNDKLAAIVPLVKLQRVYCKCFTLEFVEFLDQQWCSMGNDIISLKPLHIAFANELKHWIRKNIRYHFLFLKYLPKTTVLHTKYKLYHYAGEPIIPVAEYSGYENFLMESYAKRFRKQLDRTLRKIERDGFEFELSTEEINESSFKEIKRIAKSKIVDGKGFVYGDPNKEKFFLQMFKAYSSKVLFVSFNKTTIAYVINIDKNGKRLAIDCAFDRDYKTYGAGIHCMNCNIQNSLTLEHEKFSFGVGLDPYKFQFTRQAEPLYMCFDFKFRLKSLLALPYLLYRVKKTDRTVVNQLQKVHCDVEV</sequence>
<reference evidence="2 3" key="1">
    <citation type="journal article" date="2018" name="Mar. Genomics">
        <title>Complete genome sequence of Marinifilaceae bacterium strain SPP2, isolated from the Antarctic marine sediment.</title>
        <authorList>
            <person name="Watanabe M."/>
            <person name="Kojima H."/>
            <person name="Fukui M."/>
        </authorList>
    </citation>
    <scope>NUCLEOTIDE SEQUENCE [LARGE SCALE GENOMIC DNA]</scope>
    <source>
        <strain evidence="2 3">SPP2</strain>
    </source>
</reference>
<dbReference type="Pfam" id="PF13480">
    <property type="entry name" value="Acetyltransf_6"/>
    <property type="match status" value="1"/>
</dbReference>
<evidence type="ECO:0000259" key="1">
    <source>
        <dbReference type="Pfam" id="PF13480"/>
    </source>
</evidence>
<dbReference type="RefSeq" id="WP_096427805.1">
    <property type="nucleotide sequence ID" value="NZ_AP018042.1"/>
</dbReference>
<dbReference type="EMBL" id="AP018042">
    <property type="protein sequence ID" value="BAX78892.1"/>
    <property type="molecule type" value="Genomic_DNA"/>
</dbReference>
<dbReference type="Proteomes" id="UP000218267">
    <property type="component" value="Chromosome"/>
</dbReference>
<dbReference type="InterPro" id="IPR038740">
    <property type="entry name" value="BioF2-like_GNAT_dom"/>
</dbReference>
<dbReference type="InterPro" id="IPR016181">
    <property type="entry name" value="Acyl_CoA_acyltransferase"/>
</dbReference>
<keyword evidence="3" id="KW-1185">Reference proteome</keyword>
<accession>A0A1Y1CFS4</accession>
<evidence type="ECO:0000313" key="2">
    <source>
        <dbReference type="EMBL" id="BAX78892.1"/>
    </source>
</evidence>
<proteinExistence type="predicted"/>
<reference evidence="3" key="2">
    <citation type="journal article" date="2020" name="Antonie Van Leeuwenhoek">
        <title>Labilibaculum antarcticum sp. nov., a novel facultative anaerobic, psychrotorelant bacterium isolated from marine sediment of Antarctica.</title>
        <authorList>
            <person name="Watanabe M."/>
            <person name="Kojima H."/>
            <person name="Fukui M."/>
        </authorList>
    </citation>
    <scope>NUCLEOTIDE SEQUENCE [LARGE SCALE GENOMIC DNA]</scope>
    <source>
        <strain evidence="3">SPP2</strain>
    </source>
</reference>
<feature type="domain" description="BioF2-like acetyltransferase" evidence="1">
    <location>
        <begin position="168"/>
        <end position="307"/>
    </location>
</feature>
<dbReference type="Gene3D" id="3.40.630.30">
    <property type="match status" value="1"/>
</dbReference>
<name>A0A1Y1CFS4_9BACT</name>